<dbReference type="InterPro" id="IPR036388">
    <property type="entry name" value="WH-like_DNA-bd_sf"/>
</dbReference>
<keyword evidence="2" id="KW-0805">Transcription regulation</keyword>
<dbReference type="PROSITE" id="PS51372">
    <property type="entry name" value="PRD_2"/>
    <property type="match status" value="2"/>
</dbReference>
<evidence type="ECO:0000256" key="2">
    <source>
        <dbReference type="ARBA" id="ARBA00023015"/>
    </source>
</evidence>
<dbReference type="Gene3D" id="1.10.10.10">
    <property type="entry name" value="Winged helix-like DNA-binding domain superfamily/Winged helix DNA-binding domain"/>
    <property type="match status" value="1"/>
</dbReference>
<dbReference type="PANTHER" id="PTHR30185">
    <property type="entry name" value="CRYPTIC BETA-GLUCOSIDE BGL OPERON ANTITERMINATOR"/>
    <property type="match status" value="1"/>
</dbReference>
<feature type="domain" description="PRD" evidence="5">
    <location>
        <begin position="305"/>
        <end position="413"/>
    </location>
</feature>
<evidence type="ECO:0000256" key="3">
    <source>
        <dbReference type="ARBA" id="ARBA00023159"/>
    </source>
</evidence>
<dbReference type="Gene3D" id="3.40.930.10">
    <property type="entry name" value="Mannitol-specific EII, Chain A"/>
    <property type="match status" value="1"/>
</dbReference>
<dbReference type="InterPro" id="IPR036634">
    <property type="entry name" value="PRD_sf"/>
</dbReference>
<evidence type="ECO:0000256" key="4">
    <source>
        <dbReference type="ARBA" id="ARBA00023163"/>
    </source>
</evidence>
<sequence>MEQLSRRQYAILMQLIEYDGFLNSSQLSLVIGAAGKTIRRDIEQMSAHLKEVYGIDIESKSGLGFYLHREDKEKFQKFMEIYNNAYKEIYPYVNNEARLHYLIQRLIAANGYVKIASLSEEIYCSRSLITRTLHVVREVLEEYGLLLEQKANYGLIVNGKESNKRICMMNEHGSFLHMQGSVYEEKNYKQIFELPTHQTKVIRAVILDFLKQDANYCISSEAIDKIVLAIILLKNRNSSGQEVSYTDEEIINCHFTFSYEMSKKILAKLKEEIDLVYTEDDIAFLGIIMLGYRTILRYEEVHVKRQFHECLALAEDAIHYLSNRCGLATFETDRIFKERLTLHLIGLRLRAQNNLIIDYVPGYLTIKNSSLAIELSVLLCKRLSDTIGYKIHRNEVPYMAFLLLPVIMRMEKDVLKDNRVAVISYFGRDVAMSIVEATVQRFNRFIRDIKVYEQYQKNDIQFGQYDFIITDLPAEEFESTNTPVVHFDFKISKHDEIASALCYYRIEEKLAKLKKIFRKENFYTLKGVNSDVEALNRIADRLQEDLGIKGDIHSDLRIRNTLNPVENGNTIAYLKTLENYTSETYCSVFKLEHPVIFFREAIQCVIVLILGNDHKEDLLLFGGEFEHWINNGRAMMELLHNLTYENFISCLENYIRNFPEF</sequence>
<dbReference type="Gene3D" id="1.10.1790.10">
    <property type="entry name" value="PRD domain"/>
    <property type="match status" value="1"/>
</dbReference>
<evidence type="ECO:0000259" key="5">
    <source>
        <dbReference type="PROSITE" id="PS51372"/>
    </source>
</evidence>
<dbReference type="SUPFAM" id="SSF63520">
    <property type="entry name" value="PTS-regulatory domain, PRD"/>
    <property type="match status" value="1"/>
</dbReference>
<comment type="caution">
    <text evidence="6">The sequence shown here is derived from an EMBL/GenBank/DDBJ whole genome shotgun (WGS) entry which is preliminary data.</text>
</comment>
<gene>
    <name evidence="6" type="ORF">NE663_05015</name>
</gene>
<evidence type="ECO:0000313" key="6">
    <source>
        <dbReference type="EMBL" id="MCQ5121620.1"/>
    </source>
</evidence>
<dbReference type="SUPFAM" id="SSF55804">
    <property type="entry name" value="Phoshotransferase/anion transport protein"/>
    <property type="match status" value="1"/>
</dbReference>
<reference evidence="6 7" key="1">
    <citation type="submission" date="2022-06" db="EMBL/GenBank/DDBJ databases">
        <title>Isolation of gut microbiota from human fecal samples.</title>
        <authorList>
            <person name="Pamer E.G."/>
            <person name="Barat B."/>
            <person name="Waligurski E."/>
            <person name="Medina S."/>
            <person name="Paddock L."/>
            <person name="Mostad J."/>
        </authorList>
    </citation>
    <scope>NUCLEOTIDE SEQUENCE [LARGE SCALE GENOMIC DNA]</scope>
    <source>
        <strain evidence="6 7">DFI.6.1</strain>
    </source>
</reference>
<organism evidence="6 7">
    <name type="scientific">Massilicoli timonensis</name>
    <dbReference type="NCBI Taxonomy" id="2015901"/>
    <lineage>
        <taxon>Bacteria</taxon>
        <taxon>Bacillati</taxon>
        <taxon>Bacillota</taxon>
        <taxon>Erysipelotrichia</taxon>
        <taxon>Erysipelotrichales</taxon>
        <taxon>Erysipelotrichaceae</taxon>
        <taxon>Massilicoli</taxon>
    </lineage>
</organism>
<dbReference type="InterPro" id="IPR050661">
    <property type="entry name" value="BglG_antiterminators"/>
</dbReference>
<evidence type="ECO:0000313" key="7">
    <source>
        <dbReference type="Proteomes" id="UP001524435"/>
    </source>
</evidence>
<dbReference type="EMBL" id="JANGCH010000005">
    <property type="protein sequence ID" value="MCQ5121620.1"/>
    <property type="molecule type" value="Genomic_DNA"/>
</dbReference>
<dbReference type="PANTHER" id="PTHR30185:SF13">
    <property type="entry name" value="LICABCH OPERON REGULATOR-RELATED"/>
    <property type="match status" value="1"/>
</dbReference>
<keyword evidence="4" id="KW-0804">Transcription</keyword>
<dbReference type="Pfam" id="PF00874">
    <property type="entry name" value="PRD"/>
    <property type="match status" value="1"/>
</dbReference>
<dbReference type="InterPro" id="IPR016152">
    <property type="entry name" value="PTrfase/Anion_transptr"/>
</dbReference>
<dbReference type="InterPro" id="IPR011608">
    <property type="entry name" value="PRD"/>
</dbReference>
<dbReference type="RefSeq" id="WP_256197604.1">
    <property type="nucleotide sequence ID" value="NZ_JANGCH010000005.1"/>
</dbReference>
<evidence type="ECO:0000256" key="1">
    <source>
        <dbReference type="ARBA" id="ARBA00022737"/>
    </source>
</evidence>
<keyword evidence="7" id="KW-1185">Reference proteome</keyword>
<keyword evidence="1" id="KW-0677">Repeat</keyword>
<keyword evidence="3" id="KW-0010">Activator</keyword>
<dbReference type="Proteomes" id="UP001524435">
    <property type="component" value="Unassembled WGS sequence"/>
</dbReference>
<protein>
    <submittedName>
        <fullName evidence="6">Helix-turn-helix domain-containing protein</fullName>
    </submittedName>
</protein>
<dbReference type="Pfam" id="PF05043">
    <property type="entry name" value="Mga"/>
    <property type="match status" value="1"/>
</dbReference>
<dbReference type="InterPro" id="IPR007737">
    <property type="entry name" value="Mga_HTH"/>
</dbReference>
<name>A0ABT1SKJ6_9FIRM</name>
<feature type="domain" description="PRD" evidence="5">
    <location>
        <begin position="193"/>
        <end position="299"/>
    </location>
</feature>
<accession>A0ABT1SKJ6</accession>
<proteinExistence type="predicted"/>